<comment type="similarity">
    <text evidence="1">Belongs to the insect beta-1,3-glucan binding protein family.</text>
</comment>
<feature type="signal peptide" evidence="7">
    <location>
        <begin position="1"/>
        <end position="21"/>
    </location>
</feature>
<dbReference type="RefSeq" id="XP_052741807.1">
    <property type="nucleotide sequence ID" value="XM_052885847.1"/>
</dbReference>
<accession>A0ABM3LRY0</accession>
<dbReference type="PANTHER" id="PTHR10963">
    <property type="entry name" value="GLYCOSYL HYDROLASE-RELATED"/>
    <property type="match status" value="1"/>
</dbReference>
<proteinExistence type="inferred from homology"/>
<feature type="domain" description="CBM39" evidence="9">
    <location>
        <begin position="22"/>
        <end position="121"/>
    </location>
</feature>
<dbReference type="Gene3D" id="2.60.40.2140">
    <property type="entry name" value="Beta-1,3-glucan-recognition protein, N-terminal domain"/>
    <property type="match status" value="1"/>
</dbReference>
<evidence type="ECO:0000313" key="10">
    <source>
        <dbReference type="Proteomes" id="UP001652582"/>
    </source>
</evidence>
<reference evidence="11" key="1">
    <citation type="submission" date="2025-08" db="UniProtKB">
        <authorList>
            <consortium name="RefSeq"/>
        </authorList>
    </citation>
    <scope>IDENTIFICATION</scope>
</reference>
<evidence type="ECO:0000256" key="4">
    <source>
        <dbReference type="ARBA" id="ARBA00022859"/>
    </source>
</evidence>
<keyword evidence="2" id="KW-0399">Innate immunity</keyword>
<evidence type="ECO:0000259" key="8">
    <source>
        <dbReference type="PROSITE" id="PS51762"/>
    </source>
</evidence>
<evidence type="ECO:0000259" key="9">
    <source>
        <dbReference type="PROSITE" id="PS51969"/>
    </source>
</evidence>
<dbReference type="InterPro" id="IPR000757">
    <property type="entry name" value="Beta-glucanase-like"/>
</dbReference>
<dbReference type="CDD" id="cd02179">
    <property type="entry name" value="GH16_beta_GRP"/>
    <property type="match status" value="1"/>
</dbReference>
<gene>
    <name evidence="11" type="primary">LOC112057180</name>
</gene>
<dbReference type="InterPro" id="IPR013320">
    <property type="entry name" value="ConA-like_dom_sf"/>
</dbReference>
<dbReference type="PROSITE" id="PS51969">
    <property type="entry name" value="CBM39"/>
    <property type="match status" value="1"/>
</dbReference>
<dbReference type="InterPro" id="IPR035806">
    <property type="entry name" value="GH16_GRP_C"/>
</dbReference>
<evidence type="ECO:0000256" key="7">
    <source>
        <dbReference type="SAM" id="SignalP"/>
    </source>
</evidence>
<evidence type="ECO:0000256" key="6">
    <source>
        <dbReference type="SAM" id="MobiDB-lite"/>
    </source>
</evidence>
<dbReference type="InterPro" id="IPR031756">
    <property type="entry name" value="BGBP_N"/>
</dbReference>
<feature type="domain" description="GH16" evidence="8">
    <location>
        <begin position="127"/>
        <end position="481"/>
    </location>
</feature>
<organism evidence="10 11">
    <name type="scientific">Bicyclus anynana</name>
    <name type="common">Squinting bush brown butterfly</name>
    <dbReference type="NCBI Taxonomy" id="110368"/>
    <lineage>
        <taxon>Eukaryota</taxon>
        <taxon>Metazoa</taxon>
        <taxon>Ecdysozoa</taxon>
        <taxon>Arthropoda</taxon>
        <taxon>Hexapoda</taxon>
        <taxon>Insecta</taxon>
        <taxon>Pterygota</taxon>
        <taxon>Neoptera</taxon>
        <taxon>Endopterygota</taxon>
        <taxon>Lepidoptera</taxon>
        <taxon>Glossata</taxon>
        <taxon>Ditrysia</taxon>
        <taxon>Papilionoidea</taxon>
        <taxon>Nymphalidae</taxon>
        <taxon>Satyrinae</taxon>
        <taxon>Satyrini</taxon>
        <taxon>Mycalesina</taxon>
        <taxon>Bicyclus</taxon>
    </lineage>
</organism>
<feature type="compositionally biased region" description="Pro residues" evidence="6">
    <location>
        <begin position="142"/>
        <end position="151"/>
    </location>
</feature>
<evidence type="ECO:0000256" key="1">
    <source>
        <dbReference type="ARBA" id="ARBA00008781"/>
    </source>
</evidence>
<dbReference type="Proteomes" id="UP001652582">
    <property type="component" value="Chromosome 15"/>
</dbReference>
<sequence length="481" mass="53980">MEKTFLILSTICSLCLIKAGAYTVPPAKLEAIYPKGLRVTVKDDGFSLFAFHGNLNQEMEGLEAGHWARDITKAKNGVWTFRDRNAELKLGDKIYFWTYVIKNGLGYRQDNGEWTVTEFVNEDGTPVDPNNLPEPEVTSAPGPNPPPYNPPPVCQKSITEVQGLRSVCQGALIFTEDFNKPNLDKLNQWDAEVMLPRGPDYPFNAYVKDAVTVENGELKIKPTLTESRFGDAYIDGEWDLTSSCTGQVGTQECHQVASGANILPPVTSGKVTTRNRFSFKYGRIDVKAKLPAGNWLMPEINLEPRDNVYGKQRYESGLIRVAFARGNPPFAKRLYGGPVLTDAEPYRSFLLKEHHGIDNWSKDFHNYSLIWRPNGIQLLVDGVHYGDVNPGEGFYYTAKQQAVPHASMWLKGSIMAPLDQMFYISLGVRAGGINDFADNPDKPWTNGASKAVYRFYQHQDSWYRTWTSPELVVDSVNVYAL</sequence>
<keyword evidence="3 7" id="KW-0732">Signal</keyword>
<evidence type="ECO:0000313" key="11">
    <source>
        <dbReference type="RefSeq" id="XP_052741807.1"/>
    </source>
</evidence>
<protein>
    <submittedName>
        <fullName evidence="11">Beta-1,3-glucan-binding protein-like</fullName>
    </submittedName>
</protein>
<dbReference type="InterPro" id="IPR043030">
    <property type="entry name" value="BGBP_N_sf"/>
</dbReference>
<evidence type="ECO:0000256" key="3">
    <source>
        <dbReference type="ARBA" id="ARBA00022729"/>
    </source>
</evidence>
<dbReference type="GeneID" id="112057180"/>
<dbReference type="PROSITE" id="PS51762">
    <property type="entry name" value="GH16_2"/>
    <property type="match status" value="1"/>
</dbReference>
<dbReference type="Gene3D" id="2.60.120.200">
    <property type="match status" value="1"/>
</dbReference>
<dbReference type="PANTHER" id="PTHR10963:SF60">
    <property type="entry name" value="GRAM-NEGATIVE BACTERIA-BINDING PROTEIN 1-RELATED"/>
    <property type="match status" value="1"/>
</dbReference>
<feature type="chain" id="PRO_5047199993" evidence="7">
    <location>
        <begin position="22"/>
        <end position="481"/>
    </location>
</feature>
<dbReference type="Pfam" id="PF00722">
    <property type="entry name" value="Glyco_hydro_16"/>
    <property type="match status" value="1"/>
</dbReference>
<name>A0ABM3LRY0_BICAN</name>
<dbReference type="SUPFAM" id="SSF49899">
    <property type="entry name" value="Concanavalin A-like lectins/glucanases"/>
    <property type="match status" value="1"/>
</dbReference>
<keyword evidence="10" id="KW-1185">Reference proteome</keyword>
<dbReference type="Pfam" id="PF15886">
    <property type="entry name" value="CBM39"/>
    <property type="match status" value="1"/>
</dbReference>
<keyword evidence="5" id="KW-0325">Glycoprotein</keyword>
<dbReference type="InterPro" id="IPR050546">
    <property type="entry name" value="Glycosyl_Hydrlase_16"/>
</dbReference>
<evidence type="ECO:0000256" key="2">
    <source>
        <dbReference type="ARBA" id="ARBA00022588"/>
    </source>
</evidence>
<keyword evidence="4" id="KW-0391">Immunity</keyword>
<feature type="region of interest" description="Disordered" evidence="6">
    <location>
        <begin position="122"/>
        <end position="151"/>
    </location>
</feature>
<evidence type="ECO:0000256" key="5">
    <source>
        <dbReference type="ARBA" id="ARBA00023180"/>
    </source>
</evidence>